<keyword evidence="2" id="KW-1185">Reference proteome</keyword>
<organism evidence="1 2">
    <name type="scientific">Liparis tanakae</name>
    <name type="common">Tanaka's snailfish</name>
    <dbReference type="NCBI Taxonomy" id="230148"/>
    <lineage>
        <taxon>Eukaryota</taxon>
        <taxon>Metazoa</taxon>
        <taxon>Chordata</taxon>
        <taxon>Craniata</taxon>
        <taxon>Vertebrata</taxon>
        <taxon>Euteleostomi</taxon>
        <taxon>Actinopterygii</taxon>
        <taxon>Neopterygii</taxon>
        <taxon>Teleostei</taxon>
        <taxon>Neoteleostei</taxon>
        <taxon>Acanthomorphata</taxon>
        <taxon>Eupercaria</taxon>
        <taxon>Perciformes</taxon>
        <taxon>Cottioidei</taxon>
        <taxon>Cottales</taxon>
        <taxon>Liparidae</taxon>
        <taxon>Liparis</taxon>
    </lineage>
</organism>
<reference evidence="1 2" key="1">
    <citation type="submission" date="2019-03" db="EMBL/GenBank/DDBJ databases">
        <title>First draft genome of Liparis tanakae, snailfish: a comprehensive survey of snailfish specific genes.</title>
        <authorList>
            <person name="Kim W."/>
            <person name="Song I."/>
            <person name="Jeong J.-H."/>
            <person name="Kim D."/>
            <person name="Kim S."/>
            <person name="Ryu S."/>
            <person name="Song J.Y."/>
            <person name="Lee S.K."/>
        </authorList>
    </citation>
    <scope>NUCLEOTIDE SEQUENCE [LARGE SCALE GENOMIC DNA]</scope>
    <source>
        <tissue evidence="1">Muscle</tissue>
    </source>
</reference>
<sequence length="71" mass="7842">MVSTRQISVSGIQRGAETSRLVVLLLSVLVQEVNHLDRTQNQTFVRPVLGFPRALGSFRRRALLLGGARQA</sequence>
<proteinExistence type="predicted"/>
<dbReference type="EMBL" id="SRLO01000086">
    <property type="protein sequence ID" value="TNN77124.1"/>
    <property type="molecule type" value="Genomic_DNA"/>
</dbReference>
<evidence type="ECO:0000313" key="2">
    <source>
        <dbReference type="Proteomes" id="UP000314294"/>
    </source>
</evidence>
<comment type="caution">
    <text evidence="1">The sequence shown here is derived from an EMBL/GenBank/DDBJ whole genome shotgun (WGS) entry which is preliminary data.</text>
</comment>
<dbReference type="AlphaFoldDB" id="A0A4Z2II50"/>
<name>A0A4Z2II50_9TELE</name>
<gene>
    <name evidence="1" type="ORF">EYF80_012593</name>
</gene>
<protein>
    <submittedName>
        <fullName evidence="1">Uncharacterized protein</fullName>
    </submittedName>
</protein>
<dbReference type="Proteomes" id="UP000314294">
    <property type="component" value="Unassembled WGS sequence"/>
</dbReference>
<evidence type="ECO:0000313" key="1">
    <source>
        <dbReference type="EMBL" id="TNN77124.1"/>
    </source>
</evidence>
<accession>A0A4Z2II50</accession>